<dbReference type="RefSeq" id="WP_129527445.1">
    <property type="nucleotide sequence ID" value="NZ_UFQB01000007.1"/>
</dbReference>
<evidence type="ECO:0000313" key="5">
    <source>
        <dbReference type="EMBL" id="SSW65772.1"/>
    </source>
</evidence>
<dbReference type="SUPFAM" id="SSF48256">
    <property type="entry name" value="Citrate synthase"/>
    <property type="match status" value="1"/>
</dbReference>
<evidence type="ECO:0000256" key="4">
    <source>
        <dbReference type="ARBA" id="ARBA00022679"/>
    </source>
</evidence>
<evidence type="ECO:0000313" key="6">
    <source>
        <dbReference type="Proteomes" id="UP000289184"/>
    </source>
</evidence>
<dbReference type="GO" id="GO:0006099">
    <property type="term" value="P:tricarboxylic acid cycle"/>
    <property type="evidence" value="ECO:0007669"/>
    <property type="project" value="UniProtKB-UniPathway"/>
</dbReference>
<dbReference type="Gene3D" id="1.10.580.10">
    <property type="entry name" value="Citrate Synthase, domain 1"/>
    <property type="match status" value="1"/>
</dbReference>
<dbReference type="GO" id="GO:0005975">
    <property type="term" value="P:carbohydrate metabolic process"/>
    <property type="evidence" value="ECO:0007669"/>
    <property type="project" value="TreeGrafter"/>
</dbReference>
<name>A0A446CD63_9BURK</name>
<keyword evidence="4 5" id="KW-0808">Transferase</keyword>
<dbReference type="InterPro" id="IPR016143">
    <property type="entry name" value="Citrate_synth-like_sm_a-sub"/>
</dbReference>
<dbReference type="InterPro" id="IPR002020">
    <property type="entry name" value="Citrate_synthase"/>
</dbReference>
<dbReference type="PANTHER" id="PTHR11739:SF4">
    <property type="entry name" value="CITRATE SYNTHASE, PEROXISOMAL"/>
    <property type="match status" value="1"/>
</dbReference>
<evidence type="ECO:0000256" key="1">
    <source>
        <dbReference type="ARBA" id="ARBA00004751"/>
    </source>
</evidence>
<dbReference type="GO" id="GO:0005829">
    <property type="term" value="C:cytosol"/>
    <property type="evidence" value="ECO:0007669"/>
    <property type="project" value="TreeGrafter"/>
</dbReference>
<dbReference type="UniPathway" id="UPA00223">
    <property type="reaction ID" value="UER00717"/>
</dbReference>
<gene>
    <name evidence="5" type="primary">prpC_1</name>
    <name evidence="5" type="ORF">AGI3411_02231</name>
</gene>
<accession>A0A446CD63</accession>
<dbReference type="InterPro" id="IPR016142">
    <property type="entry name" value="Citrate_synth-like_lrg_a-sub"/>
</dbReference>
<evidence type="ECO:0000256" key="3">
    <source>
        <dbReference type="ARBA" id="ARBA00012972"/>
    </source>
</evidence>
<dbReference type="GO" id="GO:0036440">
    <property type="term" value="F:citrate synthase activity"/>
    <property type="evidence" value="ECO:0007669"/>
    <property type="project" value="UniProtKB-EC"/>
</dbReference>
<dbReference type="Proteomes" id="UP000289184">
    <property type="component" value="Unassembled WGS sequence"/>
</dbReference>
<dbReference type="EC" id="2.3.3.16" evidence="3"/>
<keyword evidence="6" id="KW-1185">Reference proteome</keyword>
<reference evidence="5 6" key="1">
    <citation type="submission" date="2018-07" db="EMBL/GenBank/DDBJ databases">
        <authorList>
            <person name="Peeters C."/>
        </authorList>
    </citation>
    <scope>NUCLEOTIDE SEQUENCE [LARGE SCALE GENOMIC DNA]</scope>
    <source>
        <strain evidence="5 6">LMG 3411</strain>
    </source>
</reference>
<comment type="pathway">
    <text evidence="1">Carbohydrate metabolism; tricarboxylic acid cycle; isocitrate from oxaloacetate: step 1/2.</text>
</comment>
<dbReference type="Pfam" id="PF00285">
    <property type="entry name" value="Citrate_synt"/>
    <property type="match status" value="1"/>
</dbReference>
<keyword evidence="5" id="KW-0012">Acyltransferase</keyword>
<dbReference type="PANTHER" id="PTHR11739">
    <property type="entry name" value="CITRATE SYNTHASE"/>
    <property type="match status" value="1"/>
</dbReference>
<dbReference type="Gene3D" id="1.10.230.10">
    <property type="entry name" value="Cytochrome P450-Terp, domain 2"/>
    <property type="match status" value="1"/>
</dbReference>
<dbReference type="OrthoDB" id="3284791at2"/>
<dbReference type="NCBIfam" id="NF004868">
    <property type="entry name" value="PRK06224.1-5"/>
    <property type="match status" value="1"/>
</dbReference>
<evidence type="ECO:0000256" key="2">
    <source>
        <dbReference type="ARBA" id="ARBA00010566"/>
    </source>
</evidence>
<dbReference type="InterPro" id="IPR036969">
    <property type="entry name" value="Citrate_synthase_sf"/>
</dbReference>
<comment type="similarity">
    <text evidence="2">Belongs to the citrate synthase family.</text>
</comment>
<sequence length="254" mass="26873">MFKSDIGGGDADHISIRGYDLVEDLIDKRDFVDVLCLTVLGSFPDANQRRMINMFLVTAADHGLTPSALATRLTLHGAPESMQGAVAAGLLGAGSRYLGVVEYAARFLQQAAADFEGSDEDAAALAAHAEGVVASEREARRRIPGIGHPIHVEADPRSNKILAVAADCGYYGRHCRYVLALAEAASRVFGKPVPLNATGAKAAVLLDMGLSPEFGKGMTLIGRVAGLIAHVIEEREQPISQALWDVASGKQNGR</sequence>
<dbReference type="CDD" id="cd06100">
    <property type="entry name" value="CCL_ACL-C"/>
    <property type="match status" value="1"/>
</dbReference>
<proteinExistence type="inferred from homology"/>
<protein>
    <recommendedName>
        <fullName evidence="3">citrate synthase (unknown stereospecificity)</fullName>
        <ecNumber evidence="3">2.3.3.16</ecNumber>
    </recommendedName>
</protein>
<dbReference type="AlphaFoldDB" id="A0A446CD63"/>
<dbReference type="EMBL" id="UFQB01000007">
    <property type="protein sequence ID" value="SSW65772.1"/>
    <property type="molecule type" value="Genomic_DNA"/>
</dbReference>
<organism evidence="5 6">
    <name type="scientific">Achromobacter agilis</name>
    <dbReference type="NCBI Taxonomy" id="1353888"/>
    <lineage>
        <taxon>Bacteria</taxon>
        <taxon>Pseudomonadati</taxon>
        <taxon>Pseudomonadota</taxon>
        <taxon>Betaproteobacteria</taxon>
        <taxon>Burkholderiales</taxon>
        <taxon>Alcaligenaceae</taxon>
        <taxon>Achromobacter</taxon>
    </lineage>
</organism>